<feature type="non-terminal residue" evidence="1">
    <location>
        <position position="186"/>
    </location>
</feature>
<reference evidence="1" key="1">
    <citation type="journal article" date="2014" name="Front. Microbiol.">
        <title>High frequency of phylogenetically diverse reductive dehalogenase-homologous genes in deep subseafloor sedimentary metagenomes.</title>
        <authorList>
            <person name="Kawai M."/>
            <person name="Futagami T."/>
            <person name="Toyoda A."/>
            <person name="Takaki Y."/>
            <person name="Nishi S."/>
            <person name="Hori S."/>
            <person name="Arai W."/>
            <person name="Tsubouchi T."/>
            <person name="Morono Y."/>
            <person name="Uchiyama I."/>
            <person name="Ito T."/>
            <person name="Fujiyama A."/>
            <person name="Inagaki F."/>
            <person name="Takami H."/>
        </authorList>
    </citation>
    <scope>NUCLEOTIDE SEQUENCE</scope>
    <source>
        <strain evidence="1">Expedition CK06-06</strain>
    </source>
</reference>
<evidence type="ECO:0008006" key="2">
    <source>
        <dbReference type="Google" id="ProtNLM"/>
    </source>
</evidence>
<dbReference type="InterPro" id="IPR029046">
    <property type="entry name" value="LolA/LolB/LppX"/>
</dbReference>
<dbReference type="PANTHER" id="PTHR37507">
    <property type="entry name" value="SPORULATION PROTEIN YDCC"/>
    <property type="match status" value="1"/>
</dbReference>
<organism evidence="1">
    <name type="scientific">marine sediment metagenome</name>
    <dbReference type="NCBI Taxonomy" id="412755"/>
    <lineage>
        <taxon>unclassified sequences</taxon>
        <taxon>metagenomes</taxon>
        <taxon>ecological metagenomes</taxon>
    </lineage>
</organism>
<gene>
    <name evidence="1" type="ORF">S01H1_41142</name>
</gene>
<protein>
    <recommendedName>
        <fullName evidence="2">MucB/RseB N-terminal domain-containing protein</fullName>
    </recommendedName>
</protein>
<dbReference type="AlphaFoldDB" id="X0VJZ4"/>
<evidence type="ECO:0000313" key="1">
    <source>
        <dbReference type="EMBL" id="GAG11507.1"/>
    </source>
</evidence>
<dbReference type="SUPFAM" id="SSF89392">
    <property type="entry name" value="Prokaryotic lipoproteins and lipoprotein localization factors"/>
    <property type="match status" value="1"/>
</dbReference>
<dbReference type="PANTHER" id="PTHR37507:SF2">
    <property type="entry name" value="SPORULATION PROTEIN YDCC"/>
    <property type="match status" value="1"/>
</dbReference>
<sequence>MLVALATCAHAQVSDKALNVLRQSILAQGTVSFSGLKTVVIFQGGEKVRGYQEQVYEKAPGKRRWAVIAPEDQRGSLCIRNGQVQWEYSPKHARVVRRELPTPADLRAERLTGLDRLRTRTRIQYLGTETIANRPTHVILVSTRQGVPVKKTWIDTEHYVPLKTQQFDCKGLIKSSAYYEAINYQP</sequence>
<dbReference type="InterPro" id="IPR052944">
    <property type="entry name" value="Sporulation_related"/>
</dbReference>
<name>X0VJZ4_9ZZZZ</name>
<accession>X0VJZ4</accession>
<proteinExistence type="predicted"/>
<dbReference type="EMBL" id="BARS01026074">
    <property type="protein sequence ID" value="GAG11507.1"/>
    <property type="molecule type" value="Genomic_DNA"/>
</dbReference>
<comment type="caution">
    <text evidence="1">The sequence shown here is derived from an EMBL/GenBank/DDBJ whole genome shotgun (WGS) entry which is preliminary data.</text>
</comment>
<dbReference type="Gene3D" id="2.50.20.10">
    <property type="entry name" value="Lipoprotein localisation LolA/LolB/LppX"/>
    <property type="match status" value="1"/>
</dbReference>